<dbReference type="EMBL" id="JAWJZF010000393">
    <property type="protein sequence ID" value="MDX2294548.1"/>
    <property type="molecule type" value="Genomic_DNA"/>
</dbReference>
<gene>
    <name evidence="3" type="ORF">R2363_20520</name>
</gene>
<feature type="domain" description="Saccharopine dehydrogenase NADP binding" evidence="2">
    <location>
        <begin position="9"/>
        <end position="106"/>
    </location>
</feature>
<evidence type="ECO:0000259" key="2">
    <source>
        <dbReference type="Pfam" id="PF03435"/>
    </source>
</evidence>
<feature type="region of interest" description="Disordered" evidence="1">
    <location>
        <begin position="357"/>
        <end position="386"/>
    </location>
</feature>
<proteinExistence type="predicted"/>
<name>A0ABU4K9Y3_9ACTN</name>
<dbReference type="RefSeq" id="WP_319010853.1">
    <property type="nucleotide sequence ID" value="NZ_JAWJZF010000393.1"/>
</dbReference>
<comment type="caution">
    <text evidence="3">The sequence shown here is derived from an EMBL/GenBank/DDBJ whole genome shotgun (WGS) entry which is preliminary data.</text>
</comment>
<organism evidence="3 4">
    <name type="scientific">Streptomyces roseolus</name>
    <dbReference type="NCBI Taxonomy" id="67358"/>
    <lineage>
        <taxon>Bacteria</taxon>
        <taxon>Bacillati</taxon>
        <taxon>Actinomycetota</taxon>
        <taxon>Actinomycetes</taxon>
        <taxon>Kitasatosporales</taxon>
        <taxon>Streptomycetaceae</taxon>
        <taxon>Streptomyces</taxon>
    </lineage>
</organism>
<keyword evidence="4" id="KW-1185">Reference proteome</keyword>
<dbReference type="SUPFAM" id="SSF51735">
    <property type="entry name" value="NAD(P)-binding Rossmann-fold domains"/>
    <property type="match status" value="1"/>
</dbReference>
<sequence>MTTRKAPVIGIIGAYGAVGRHAARSLAAEGRYRLRIGGRHTDAARAFATSLPGRAEAMWVDANNADSLVRFSEGCRTVLNCSGPAYLLVDRVRRAAFEAGADYVDVMDDGSASEPVPERTAVLSAGLSPGLSGLLPELLAHGLGSGGTFTGCYAGVGPLTRAGAVDALLSVDRGYGTPSAVWRGRVVPSALEIEPRFMVPGVSRPLTAHPFLTEELVDRARTLGLREAKWYNAFDGPTLLDTLVRSHGEHSAGLSLAARADVLVRSSALDAAGRTPYHVLWGRLDGWNQEGVPVTRAVVIRGDDAARLTGAVGAFAAAAVTNRQVLRGIHQAAAVLSPQAVVDWLRRRVPGVTVQQTTVLSPGDAPEAADPTTSGEGGPEPEAGLQ</sequence>
<dbReference type="InterPro" id="IPR005097">
    <property type="entry name" value="Sacchrp_dh_NADP-bd"/>
</dbReference>
<evidence type="ECO:0000313" key="4">
    <source>
        <dbReference type="Proteomes" id="UP001278571"/>
    </source>
</evidence>
<dbReference type="Proteomes" id="UP001278571">
    <property type="component" value="Unassembled WGS sequence"/>
</dbReference>
<dbReference type="PANTHER" id="PTHR43781:SF1">
    <property type="entry name" value="SACCHAROPINE DEHYDROGENASE"/>
    <property type="match status" value="1"/>
</dbReference>
<dbReference type="PANTHER" id="PTHR43781">
    <property type="entry name" value="SACCHAROPINE DEHYDROGENASE"/>
    <property type="match status" value="1"/>
</dbReference>
<evidence type="ECO:0000313" key="3">
    <source>
        <dbReference type="EMBL" id="MDX2294548.1"/>
    </source>
</evidence>
<dbReference type="InterPro" id="IPR036291">
    <property type="entry name" value="NAD(P)-bd_dom_sf"/>
</dbReference>
<dbReference type="Gene3D" id="3.40.50.720">
    <property type="entry name" value="NAD(P)-binding Rossmann-like Domain"/>
    <property type="match status" value="1"/>
</dbReference>
<accession>A0ABU4K9Y3</accession>
<evidence type="ECO:0000256" key="1">
    <source>
        <dbReference type="SAM" id="MobiDB-lite"/>
    </source>
</evidence>
<dbReference type="Pfam" id="PF03435">
    <property type="entry name" value="Sacchrp_dh_NADP"/>
    <property type="match status" value="1"/>
</dbReference>
<reference evidence="3 4" key="1">
    <citation type="submission" date="2023-10" db="EMBL/GenBank/DDBJ databases">
        <authorList>
            <person name="Wang X.X."/>
        </authorList>
    </citation>
    <scope>NUCLEOTIDE SEQUENCE [LARGE SCALE GENOMIC DNA]</scope>
    <source>
        <strain evidence="3 4">NBRC 12816</strain>
    </source>
</reference>
<protein>
    <submittedName>
        <fullName evidence="3">Saccharopine dehydrogenase NADP-binding domain-containing protein</fullName>
    </submittedName>
</protein>